<evidence type="ECO:0000256" key="6">
    <source>
        <dbReference type="ARBA" id="ARBA00023180"/>
    </source>
</evidence>
<dbReference type="SUPFAM" id="SSF53254">
    <property type="entry name" value="Phosphoglycerate mutase-like"/>
    <property type="match status" value="1"/>
</dbReference>
<evidence type="ECO:0000256" key="14">
    <source>
        <dbReference type="ARBA" id="ARBA00044106"/>
    </source>
</evidence>
<dbReference type="PROSITE" id="PS00778">
    <property type="entry name" value="HIS_ACID_PHOSPHAT_2"/>
    <property type="match status" value="1"/>
</dbReference>
<comment type="catalytic activity">
    <reaction evidence="9">
        <text>1D-myo-inositol 1,2,5,6-tetrakisphosphate + H2O = 1D-myo-inositol 1,2,6-trisphosphate + phosphate</text>
        <dbReference type="Rhea" id="RHEA:77119"/>
        <dbReference type="ChEBI" id="CHEBI:15377"/>
        <dbReference type="ChEBI" id="CHEBI:43474"/>
        <dbReference type="ChEBI" id="CHEBI:195535"/>
        <dbReference type="ChEBI" id="CHEBI:195537"/>
    </reaction>
    <physiologicalReaction direction="left-to-right" evidence="9">
        <dbReference type="Rhea" id="RHEA:77120"/>
    </physiologicalReaction>
</comment>
<dbReference type="Gene3D" id="3.40.50.1240">
    <property type="entry name" value="Phosphoglycerate mutase-like"/>
    <property type="match status" value="1"/>
</dbReference>
<dbReference type="Proteomes" id="UP000620124">
    <property type="component" value="Unassembled WGS sequence"/>
</dbReference>
<evidence type="ECO:0000256" key="15">
    <source>
        <dbReference type="ARBA" id="ARBA00044262"/>
    </source>
</evidence>
<dbReference type="InterPro" id="IPR029033">
    <property type="entry name" value="His_PPase_superfam"/>
</dbReference>
<dbReference type="InterPro" id="IPR000560">
    <property type="entry name" value="His_Pase_clade-2"/>
</dbReference>
<comment type="subcellular location">
    <subcellularLocation>
        <location evidence="1">Secreted</location>
    </subcellularLocation>
</comment>
<feature type="disulfide bond" evidence="17">
    <location>
        <begin position="238"/>
        <end position="258"/>
    </location>
</feature>
<dbReference type="EMBL" id="JACAZI010000015">
    <property type="protein sequence ID" value="KAF7344135.1"/>
    <property type="molecule type" value="Genomic_DNA"/>
</dbReference>
<keyword evidence="4" id="KW-0378">Hydrolase</keyword>
<evidence type="ECO:0000256" key="17">
    <source>
        <dbReference type="PIRSR" id="PIRSR000894-2"/>
    </source>
</evidence>
<dbReference type="GO" id="GO:0016158">
    <property type="term" value="F:inositol hexakisphosphate 3-phosphatase activity"/>
    <property type="evidence" value="ECO:0007669"/>
    <property type="project" value="UniProtKB-EC"/>
</dbReference>
<feature type="chain" id="PRO_5034898237" description="Phytase A" evidence="18">
    <location>
        <begin position="23"/>
        <end position="451"/>
    </location>
</feature>
<evidence type="ECO:0000256" key="12">
    <source>
        <dbReference type="ARBA" id="ARBA00043748"/>
    </source>
</evidence>
<comment type="caution">
    <text evidence="19">The sequence shown here is derived from an EMBL/GenBank/DDBJ whole genome shotgun (WGS) entry which is preliminary data.</text>
</comment>
<evidence type="ECO:0000256" key="4">
    <source>
        <dbReference type="ARBA" id="ARBA00022801"/>
    </source>
</evidence>
<evidence type="ECO:0000256" key="9">
    <source>
        <dbReference type="ARBA" id="ARBA00043670"/>
    </source>
</evidence>
<dbReference type="PANTHER" id="PTHR20963">
    <property type="entry name" value="MULTIPLE INOSITOL POLYPHOSPHATE PHOSPHATASE-RELATED"/>
    <property type="match status" value="1"/>
</dbReference>
<protein>
    <recommendedName>
        <fullName evidence="14">Phytase A</fullName>
    </recommendedName>
    <alternativeName>
        <fullName evidence="15">Histidine acid phosphatase phyA</fullName>
    </alternativeName>
    <alternativeName>
        <fullName evidence="8">Myo-inositol hexakisphosphate phosphohydrolase A</fullName>
    </alternativeName>
    <alternativeName>
        <fullName evidence="7">Myo-inositol-hexaphosphate 3-phosphohydrolase A</fullName>
    </alternativeName>
</protein>
<evidence type="ECO:0000256" key="8">
    <source>
        <dbReference type="ARBA" id="ARBA00042300"/>
    </source>
</evidence>
<gene>
    <name evidence="19" type="ORF">MVEN_01703700</name>
</gene>
<dbReference type="Pfam" id="PF00328">
    <property type="entry name" value="His_Phos_2"/>
    <property type="match status" value="1"/>
</dbReference>
<dbReference type="PIRSF" id="PIRSF000894">
    <property type="entry name" value="Acid_phosphatase"/>
    <property type="match status" value="1"/>
</dbReference>
<evidence type="ECO:0000256" key="16">
    <source>
        <dbReference type="PIRSR" id="PIRSR000894-1"/>
    </source>
</evidence>
<keyword evidence="18" id="KW-0732">Signal</keyword>
<evidence type="ECO:0000313" key="20">
    <source>
        <dbReference type="Proteomes" id="UP000620124"/>
    </source>
</evidence>
<evidence type="ECO:0000256" key="1">
    <source>
        <dbReference type="ARBA" id="ARBA00004613"/>
    </source>
</evidence>
<feature type="active site" description="Proton donor" evidence="16">
    <location>
        <position position="338"/>
    </location>
</feature>
<proteinExistence type="predicted"/>
<reference evidence="19" key="1">
    <citation type="submission" date="2020-05" db="EMBL/GenBank/DDBJ databases">
        <title>Mycena genomes resolve the evolution of fungal bioluminescence.</title>
        <authorList>
            <person name="Tsai I.J."/>
        </authorList>
    </citation>
    <scope>NUCLEOTIDE SEQUENCE</scope>
    <source>
        <strain evidence="19">CCC161011</strain>
    </source>
</reference>
<evidence type="ECO:0000313" key="19">
    <source>
        <dbReference type="EMBL" id="KAF7344135.1"/>
    </source>
</evidence>
<dbReference type="GO" id="GO:0005576">
    <property type="term" value="C:extracellular region"/>
    <property type="evidence" value="ECO:0007669"/>
    <property type="project" value="UniProtKB-SubCell"/>
</dbReference>
<dbReference type="AlphaFoldDB" id="A0A8H6XPR9"/>
<evidence type="ECO:0000256" key="7">
    <source>
        <dbReference type="ARBA" id="ARBA00041857"/>
    </source>
</evidence>
<evidence type="ECO:0000256" key="3">
    <source>
        <dbReference type="ARBA" id="ARBA00022525"/>
    </source>
</evidence>
<dbReference type="InterPro" id="IPR016274">
    <property type="entry name" value="Histidine_acid_Pase_euk"/>
</dbReference>
<comment type="catalytic activity">
    <reaction evidence="12">
        <text>1D-myo-inositol 1,2,4,5,6-pentakisphosphate + H2O = 1D-myo-inositol 1,2,5,6-tetrakisphosphate + phosphate</text>
        <dbReference type="Rhea" id="RHEA:77115"/>
        <dbReference type="ChEBI" id="CHEBI:15377"/>
        <dbReference type="ChEBI" id="CHEBI:43474"/>
        <dbReference type="ChEBI" id="CHEBI:57798"/>
        <dbReference type="ChEBI" id="CHEBI:195535"/>
    </reaction>
    <physiologicalReaction direction="left-to-right" evidence="12">
        <dbReference type="Rhea" id="RHEA:77116"/>
    </physiologicalReaction>
</comment>
<evidence type="ECO:0000256" key="11">
    <source>
        <dbReference type="ARBA" id="ARBA00043721"/>
    </source>
</evidence>
<dbReference type="CDD" id="cd07061">
    <property type="entry name" value="HP_HAP_like"/>
    <property type="match status" value="1"/>
</dbReference>
<evidence type="ECO:0000256" key="13">
    <source>
        <dbReference type="ARBA" id="ARBA00043788"/>
    </source>
</evidence>
<comment type="catalytic activity">
    <reaction evidence="11">
        <text>1D-myo-inositol 1,2,6-trisphosphate + H2O = 1D-myo-inositol 1,2-bisphosphate + phosphate</text>
        <dbReference type="Rhea" id="RHEA:77131"/>
        <dbReference type="ChEBI" id="CHEBI:15377"/>
        <dbReference type="ChEBI" id="CHEBI:43474"/>
        <dbReference type="ChEBI" id="CHEBI:195537"/>
        <dbReference type="ChEBI" id="CHEBI:195539"/>
    </reaction>
    <physiologicalReaction direction="left-to-right" evidence="11">
        <dbReference type="Rhea" id="RHEA:77132"/>
    </physiologicalReaction>
</comment>
<dbReference type="OrthoDB" id="6509975at2759"/>
<keyword evidence="3" id="KW-0964">Secreted</keyword>
<feature type="active site" description="Nucleophile" evidence="16">
    <location>
        <position position="67"/>
    </location>
</feature>
<dbReference type="InterPro" id="IPR033379">
    <property type="entry name" value="Acid_Pase_AS"/>
</dbReference>
<dbReference type="PROSITE" id="PS00616">
    <property type="entry name" value="HIS_ACID_PHOSPHAT_1"/>
    <property type="match status" value="1"/>
</dbReference>
<comment type="catalytic activity">
    <reaction evidence="10">
        <text>1D-myo-inositol 1,2-bisphosphate + H2O = 1D-myo-inositol 2-phosphate + phosphate</text>
        <dbReference type="Rhea" id="RHEA:77135"/>
        <dbReference type="ChEBI" id="CHEBI:15377"/>
        <dbReference type="ChEBI" id="CHEBI:43474"/>
        <dbReference type="ChEBI" id="CHEBI:84142"/>
        <dbReference type="ChEBI" id="CHEBI:195539"/>
    </reaction>
    <physiologicalReaction direction="left-to-right" evidence="10">
        <dbReference type="Rhea" id="RHEA:77136"/>
    </physiologicalReaction>
</comment>
<keyword evidence="20" id="KW-1185">Reference proteome</keyword>
<name>A0A8H6XPR9_9AGAR</name>
<feature type="disulfide bond" evidence="17">
    <location>
        <begin position="56"/>
        <end position="386"/>
    </location>
</feature>
<comment type="subunit">
    <text evidence="2">Monomer.</text>
</comment>
<accession>A0A8H6XPR9</accession>
<sequence>MFVLRGVISLWSCILFSSCSVAREPAPPQKVDITQLWGAYSPFFASGTYVAPPAGCHIDQVNLLQRHGARFPTSGAATTIISGVKKLQSVQNYTDPRLDFLKTFTYSLGVADLVPFGAHQSSQAGELAFQRYSDLISASNLPFVRASSSARVVDSATNWTSGFSAASHHIYNPSLSVILPENGNDTLDDNMCPNAGDSDEQTNAWLAVFAPNITARLNRWAPGANMTDAETYSLISMCPFHTVASFVPDTTLKLSPFCALFTAAEFAAFEYSMDLDKYYGTGYGAFLGRVQGVGYINELLARLTHSPVNDSTQTNTTLTSNPATFPLNRTLYADFSHDNQMAAIYAAMGLFPQVAALDPTHPGPRTWVASHLVPFSARIVVERLRCAKAEGTTQFVRVLVNDAVQPLDFCAGGEREGMGRGICDLGAFVESQQYARSGGRRRLGAVFCLKS</sequence>
<evidence type="ECO:0000256" key="10">
    <source>
        <dbReference type="ARBA" id="ARBA00043675"/>
    </source>
</evidence>
<feature type="signal peptide" evidence="18">
    <location>
        <begin position="1"/>
        <end position="22"/>
    </location>
</feature>
<comment type="catalytic activity">
    <reaction evidence="13">
        <text>1D-myo-inositol hexakisphosphate + H2O = 1D-myo-inositol 1,2,4,5,6-pentakisphosphate + phosphate</text>
        <dbReference type="Rhea" id="RHEA:16989"/>
        <dbReference type="ChEBI" id="CHEBI:15377"/>
        <dbReference type="ChEBI" id="CHEBI:43474"/>
        <dbReference type="ChEBI" id="CHEBI:57798"/>
        <dbReference type="ChEBI" id="CHEBI:58130"/>
        <dbReference type="EC" id="3.1.3.8"/>
    </reaction>
    <physiologicalReaction direction="left-to-right" evidence="13">
        <dbReference type="Rhea" id="RHEA:16990"/>
    </physiologicalReaction>
</comment>
<dbReference type="PANTHER" id="PTHR20963:SF24">
    <property type="entry name" value="3-PHYTASE B"/>
    <property type="match status" value="1"/>
</dbReference>
<dbReference type="GO" id="GO:0003993">
    <property type="term" value="F:acid phosphatase activity"/>
    <property type="evidence" value="ECO:0007669"/>
    <property type="project" value="TreeGrafter"/>
</dbReference>
<evidence type="ECO:0000256" key="2">
    <source>
        <dbReference type="ARBA" id="ARBA00011245"/>
    </source>
</evidence>
<organism evidence="19 20">
    <name type="scientific">Mycena venus</name>
    <dbReference type="NCBI Taxonomy" id="2733690"/>
    <lineage>
        <taxon>Eukaryota</taxon>
        <taxon>Fungi</taxon>
        <taxon>Dikarya</taxon>
        <taxon>Basidiomycota</taxon>
        <taxon>Agaricomycotina</taxon>
        <taxon>Agaricomycetes</taxon>
        <taxon>Agaricomycetidae</taxon>
        <taxon>Agaricales</taxon>
        <taxon>Marasmiineae</taxon>
        <taxon>Mycenaceae</taxon>
        <taxon>Mycena</taxon>
    </lineage>
</organism>
<feature type="disulfide bond" evidence="17">
    <location>
        <begin position="410"/>
        <end position="423"/>
    </location>
</feature>
<evidence type="ECO:0000256" key="5">
    <source>
        <dbReference type="ARBA" id="ARBA00023157"/>
    </source>
</evidence>
<keyword evidence="5 17" id="KW-1015">Disulfide bond</keyword>
<evidence type="ECO:0000256" key="18">
    <source>
        <dbReference type="SAM" id="SignalP"/>
    </source>
</evidence>
<keyword evidence="6" id="KW-0325">Glycoprotein</keyword>
<dbReference type="PROSITE" id="PS51257">
    <property type="entry name" value="PROKAR_LIPOPROTEIN"/>
    <property type="match status" value="1"/>
</dbReference>